<protein>
    <submittedName>
        <fullName evidence="1">Uncharacterized protein</fullName>
    </submittedName>
</protein>
<dbReference type="Proteomes" id="UP000012137">
    <property type="component" value="Unassembled WGS sequence"/>
</dbReference>
<name>M6K4H4_LEPIR</name>
<accession>M6K4H4</accession>
<evidence type="ECO:0000313" key="1">
    <source>
        <dbReference type="EMBL" id="EMN29054.1"/>
    </source>
</evidence>
<reference evidence="1 2" key="1">
    <citation type="submission" date="2013-01" db="EMBL/GenBank/DDBJ databases">
        <authorList>
            <person name="Harkins D.M."/>
            <person name="Durkin A.S."/>
            <person name="Brinkac L.M."/>
            <person name="Haft D.H."/>
            <person name="Selengut J.D."/>
            <person name="Sanka R."/>
            <person name="DePew J."/>
            <person name="Purushe J."/>
            <person name="Peacock S.J."/>
            <person name="Thaipadungpanit J."/>
            <person name="Wuthiekanun V.W."/>
            <person name="Day N.P."/>
            <person name="Vinetz J.M."/>
            <person name="Sutton G.G."/>
            <person name="Nierman W.C."/>
            <person name="Fouts D.E."/>
        </authorList>
    </citation>
    <scope>NUCLEOTIDE SEQUENCE [LARGE SCALE GENOMIC DNA]</scope>
    <source>
        <strain evidence="1 2">L0374</strain>
    </source>
</reference>
<evidence type="ECO:0000313" key="2">
    <source>
        <dbReference type="Proteomes" id="UP000012137"/>
    </source>
</evidence>
<dbReference type="AlphaFoldDB" id="M6K4H4"/>
<sequence length="44" mass="5505">MELSNRFRSLQQYLNRIPRYSEKRKPFWITMSRHERWAVPIGLI</sequence>
<dbReference type="EMBL" id="AHMZ02000122">
    <property type="protein sequence ID" value="EMN29054.1"/>
    <property type="molecule type" value="Genomic_DNA"/>
</dbReference>
<organism evidence="1 2">
    <name type="scientific">Leptospira interrogans serovar Pyrogenes str. L0374</name>
    <dbReference type="NCBI Taxonomy" id="1049928"/>
    <lineage>
        <taxon>Bacteria</taxon>
        <taxon>Pseudomonadati</taxon>
        <taxon>Spirochaetota</taxon>
        <taxon>Spirochaetia</taxon>
        <taxon>Leptospirales</taxon>
        <taxon>Leptospiraceae</taxon>
        <taxon>Leptospira</taxon>
    </lineage>
</organism>
<comment type="caution">
    <text evidence="1">The sequence shown here is derived from an EMBL/GenBank/DDBJ whole genome shotgun (WGS) entry which is preliminary data.</text>
</comment>
<proteinExistence type="predicted"/>
<gene>
    <name evidence="1" type="ORF">LEP1GSC083_4346</name>
</gene>